<evidence type="ECO:0000256" key="2">
    <source>
        <dbReference type="PROSITE-ProRule" id="PRU00335"/>
    </source>
</evidence>
<evidence type="ECO:0000313" key="4">
    <source>
        <dbReference type="EMBL" id="CAC8492747.1"/>
    </source>
</evidence>
<dbReference type="Proteomes" id="UP000507408">
    <property type="component" value="Unassembled WGS sequence"/>
</dbReference>
<reference evidence="4 7" key="2">
    <citation type="submission" date="2020-06" db="EMBL/GenBank/DDBJ databases">
        <authorList>
            <consortium name="Pathogen Informatics"/>
        </authorList>
    </citation>
    <scope>NUCLEOTIDE SEQUENCE [LARGE SCALE GENOMIC DNA]</scope>
    <source>
        <strain evidence="4 7">MOS222</strain>
    </source>
</reference>
<dbReference type="EMBL" id="LNJK01000005">
    <property type="protein sequence ID" value="OWT15377.1"/>
    <property type="molecule type" value="Genomic_DNA"/>
</dbReference>
<dbReference type="PANTHER" id="PTHR43479:SF16">
    <property type="entry name" value="HTH TETR-TYPE DOMAIN-CONTAINING PROTEIN"/>
    <property type="match status" value="1"/>
</dbReference>
<keyword evidence="1 2" id="KW-0238">DNA-binding</keyword>
<comment type="caution">
    <text evidence="4">The sequence shown here is derived from an EMBL/GenBank/DDBJ whole genome shotgun (WGS) entry which is preliminary data.</text>
</comment>
<dbReference type="InterPro" id="IPR001647">
    <property type="entry name" value="HTH_TetR"/>
</dbReference>
<name>A0A229LZ57_STAAU</name>
<evidence type="ECO:0000313" key="5">
    <source>
        <dbReference type="EMBL" id="OWT15377.1"/>
    </source>
</evidence>
<evidence type="ECO:0000313" key="6">
    <source>
        <dbReference type="Proteomes" id="UP000197894"/>
    </source>
</evidence>
<dbReference type="SUPFAM" id="SSF46689">
    <property type="entry name" value="Homeodomain-like"/>
    <property type="match status" value="1"/>
</dbReference>
<dbReference type="Gene3D" id="1.10.357.10">
    <property type="entry name" value="Tetracycline Repressor, domain 2"/>
    <property type="match status" value="1"/>
</dbReference>
<feature type="domain" description="HTH tetR-type" evidence="3">
    <location>
        <begin position="9"/>
        <end position="69"/>
    </location>
</feature>
<dbReference type="Proteomes" id="UP000197894">
    <property type="component" value="Unassembled WGS sequence"/>
</dbReference>
<dbReference type="AlphaFoldDB" id="A0A229LZ57"/>
<dbReference type="PROSITE" id="PS50977">
    <property type="entry name" value="HTH_TETR_2"/>
    <property type="match status" value="1"/>
</dbReference>
<dbReference type="PANTHER" id="PTHR43479">
    <property type="entry name" value="ACREF/ENVCD OPERON REPRESSOR-RELATED"/>
    <property type="match status" value="1"/>
</dbReference>
<proteinExistence type="predicted"/>
<evidence type="ECO:0000313" key="7">
    <source>
        <dbReference type="Proteomes" id="UP000507408"/>
    </source>
</evidence>
<feature type="DNA-binding region" description="H-T-H motif" evidence="2">
    <location>
        <begin position="32"/>
        <end position="51"/>
    </location>
</feature>
<sequence length="182" mass="21836">MKETDLRVIKTKKALSSSLLQLLEQQLFQTITVNLICDNALVHRTTFYKHFYDKYDLLEYLFNQLTKDYFARDISDRLNHPFQTISDTINNKEDLRDIAEFQEEDAEFNKVLKNVCIKIMHNDIKNNRDRIDIDSDIPDNLIFYIYDSLIEGFMHWIKDEKIDWPGEEIDKIFHKVINIKIK</sequence>
<evidence type="ECO:0000256" key="1">
    <source>
        <dbReference type="ARBA" id="ARBA00023125"/>
    </source>
</evidence>
<dbReference type="InterPro" id="IPR050624">
    <property type="entry name" value="HTH-type_Tx_Regulator"/>
</dbReference>
<dbReference type="GO" id="GO:0003677">
    <property type="term" value="F:DNA binding"/>
    <property type="evidence" value="ECO:0007669"/>
    <property type="project" value="UniProtKB-UniRule"/>
</dbReference>
<dbReference type="EMBL" id="CAIIKR010000001">
    <property type="protein sequence ID" value="CAC8492747.1"/>
    <property type="molecule type" value="Genomic_DNA"/>
</dbReference>
<gene>
    <name evidence="5" type="ORF">AS572_08545</name>
    <name evidence="4" type="ORF">SAMEA70245418_00232</name>
</gene>
<dbReference type="InterPro" id="IPR009057">
    <property type="entry name" value="Homeodomain-like_sf"/>
</dbReference>
<protein>
    <submittedName>
        <fullName evidence="4">TetR family regulatory protein</fullName>
    </submittedName>
    <submittedName>
        <fullName evidence="5">TetR family transcriptional regulator</fullName>
    </submittedName>
</protein>
<dbReference type="RefSeq" id="WP_000665229.1">
    <property type="nucleotide sequence ID" value="NZ_AP017922.1"/>
</dbReference>
<accession>A0A229LZ57</accession>
<reference evidence="5 6" key="1">
    <citation type="journal article" date="2017" name="BMC Genomics">
        <title>Prophages and adaptation of Staphylococcus aureus ST398 to the human clinic.</title>
        <authorList>
            <consortium name="Regional Infection Control Group of the Centre Region"/>
            <person name="Diene S.M."/>
            <person name="Corvaglia A.R."/>
            <person name="Francois P."/>
            <person name="van der Mee-Marquet N."/>
        </authorList>
    </citation>
    <scope>NUCLEOTIDE SEQUENCE [LARGE SCALE GENOMIC DNA]</scope>
    <source>
        <strain evidence="5 6">SA13-246</strain>
    </source>
</reference>
<organism evidence="4 7">
    <name type="scientific">Staphylococcus aureus</name>
    <dbReference type="NCBI Taxonomy" id="1280"/>
    <lineage>
        <taxon>Bacteria</taxon>
        <taxon>Bacillati</taxon>
        <taxon>Bacillota</taxon>
        <taxon>Bacilli</taxon>
        <taxon>Bacillales</taxon>
        <taxon>Staphylococcaceae</taxon>
        <taxon>Staphylococcus</taxon>
    </lineage>
</organism>
<evidence type="ECO:0000259" key="3">
    <source>
        <dbReference type="PROSITE" id="PS50977"/>
    </source>
</evidence>